<proteinExistence type="predicted"/>
<dbReference type="Proteomes" id="UP000708208">
    <property type="component" value="Unassembled WGS sequence"/>
</dbReference>
<keyword evidence="2" id="KW-1185">Reference proteome</keyword>
<dbReference type="AlphaFoldDB" id="A0A8J2K1D8"/>
<dbReference type="EMBL" id="CAJVCH010050373">
    <property type="protein sequence ID" value="CAG7718014.1"/>
    <property type="molecule type" value="Genomic_DNA"/>
</dbReference>
<accession>A0A8J2K1D8</accession>
<evidence type="ECO:0000313" key="1">
    <source>
        <dbReference type="EMBL" id="CAG7718014.1"/>
    </source>
</evidence>
<evidence type="ECO:0000313" key="2">
    <source>
        <dbReference type="Proteomes" id="UP000708208"/>
    </source>
</evidence>
<feature type="non-terminal residue" evidence="1">
    <location>
        <position position="1"/>
    </location>
</feature>
<reference evidence="1" key="1">
    <citation type="submission" date="2021-06" db="EMBL/GenBank/DDBJ databases">
        <authorList>
            <person name="Hodson N. C."/>
            <person name="Mongue J. A."/>
            <person name="Jaron S. K."/>
        </authorList>
    </citation>
    <scope>NUCLEOTIDE SEQUENCE</scope>
</reference>
<sequence>SFGSKQLCSASCLFTESEVQRCSEVQFYSSPCVVQN</sequence>
<gene>
    <name evidence="1" type="ORF">AFUS01_LOCUS7438</name>
</gene>
<organism evidence="1 2">
    <name type="scientific">Allacma fusca</name>
    <dbReference type="NCBI Taxonomy" id="39272"/>
    <lineage>
        <taxon>Eukaryota</taxon>
        <taxon>Metazoa</taxon>
        <taxon>Ecdysozoa</taxon>
        <taxon>Arthropoda</taxon>
        <taxon>Hexapoda</taxon>
        <taxon>Collembola</taxon>
        <taxon>Symphypleona</taxon>
        <taxon>Sminthuridae</taxon>
        <taxon>Allacma</taxon>
    </lineage>
</organism>
<name>A0A8J2K1D8_9HEXA</name>
<comment type="caution">
    <text evidence="1">The sequence shown here is derived from an EMBL/GenBank/DDBJ whole genome shotgun (WGS) entry which is preliminary data.</text>
</comment>
<protein>
    <submittedName>
        <fullName evidence="1">Uncharacterized protein</fullName>
    </submittedName>
</protein>